<organism evidence="9 10">
    <name type="scientific">Anatilimnocola aggregata</name>
    <dbReference type="NCBI Taxonomy" id="2528021"/>
    <lineage>
        <taxon>Bacteria</taxon>
        <taxon>Pseudomonadati</taxon>
        <taxon>Planctomycetota</taxon>
        <taxon>Planctomycetia</taxon>
        <taxon>Pirellulales</taxon>
        <taxon>Pirellulaceae</taxon>
        <taxon>Anatilimnocola</taxon>
    </lineage>
</organism>
<dbReference type="Pfam" id="PF07635">
    <property type="entry name" value="PSCyt1"/>
    <property type="match status" value="1"/>
</dbReference>
<dbReference type="KEGG" id="aagg:ETAA8_13160"/>
<dbReference type="Pfam" id="PF07626">
    <property type="entry name" value="PSD3"/>
    <property type="match status" value="1"/>
</dbReference>
<evidence type="ECO:0008006" key="11">
    <source>
        <dbReference type="Google" id="ProtNLM"/>
    </source>
</evidence>
<dbReference type="EMBL" id="CP036274">
    <property type="protein sequence ID" value="QDU26240.1"/>
    <property type="molecule type" value="Genomic_DNA"/>
</dbReference>
<keyword evidence="10" id="KW-1185">Reference proteome</keyword>
<dbReference type="Proteomes" id="UP000315017">
    <property type="component" value="Chromosome"/>
</dbReference>
<evidence type="ECO:0000259" key="4">
    <source>
        <dbReference type="Pfam" id="PF07627"/>
    </source>
</evidence>
<dbReference type="InterPro" id="IPR013036">
    <property type="entry name" value="DUF1587"/>
</dbReference>
<feature type="signal peptide" evidence="1">
    <location>
        <begin position="1"/>
        <end position="23"/>
    </location>
</feature>
<evidence type="ECO:0000259" key="6">
    <source>
        <dbReference type="Pfam" id="PF07635"/>
    </source>
</evidence>
<evidence type="ECO:0000259" key="8">
    <source>
        <dbReference type="Pfam" id="PF16841"/>
    </source>
</evidence>
<evidence type="ECO:0000259" key="5">
    <source>
        <dbReference type="Pfam" id="PF07631"/>
    </source>
</evidence>
<dbReference type="Pfam" id="PF16841">
    <property type="entry name" value="CBM60"/>
    <property type="match status" value="1"/>
</dbReference>
<evidence type="ECO:0000259" key="2">
    <source>
        <dbReference type="Pfam" id="PF07624"/>
    </source>
</evidence>
<evidence type="ECO:0000313" key="10">
    <source>
        <dbReference type="Proteomes" id="UP000315017"/>
    </source>
</evidence>
<evidence type="ECO:0000313" key="9">
    <source>
        <dbReference type="EMBL" id="QDU26240.1"/>
    </source>
</evidence>
<dbReference type="InterPro" id="IPR013043">
    <property type="entry name" value="DUF1595"/>
</dbReference>
<dbReference type="InterPro" id="IPR031768">
    <property type="entry name" value="CBM60_xylan-bd"/>
</dbReference>
<dbReference type="Pfam" id="PF07631">
    <property type="entry name" value="PSD4"/>
    <property type="match status" value="1"/>
</dbReference>
<feature type="chain" id="PRO_5022198248" description="DUF1592 domain-containing protein" evidence="1">
    <location>
        <begin position="24"/>
        <end position="1062"/>
    </location>
</feature>
<dbReference type="InterPro" id="IPR013042">
    <property type="entry name" value="DUF1592"/>
</dbReference>
<sequence precursor="true">MIRVTLFRLVATLLATIALPVFAQSESPLPVGEFVKRNCIDCHGGDASEGNFRVDQLSFENPNRDQLARLVLLYDRVHSGEMPPQDADQPSPAEKAAFLGELRTKLIAIEKKIAGESGGRTSVRRMNRVEYESTLRDLLALPLLSVKDLLPEDGQQFGFDKVAGALDFSHIQMTKYLQAADFALGQAVVKTGSRPETKTWREPAARQDTARGAIAIHCAAPLKGRELAPGLKTHVVGNPDKDYGNTYRAATFSGEADSVAVFTGVIGAHQPEGIQIDHFRPTVSGWYRVKFSTWSLRWERTKAVPAVRGLVRNFTVFGPPYFKNDSGKWEFTPLPEEKPDAGRMENVEFYGETETTQIIRASLKGEVIGFFDAPSLKPKVHEFKLWLNPGERISLHAMTLPATGARNGGQSNGVVTYEGPGVAYDWFEVEGPLIEQWPPASQQRLFGDKPPSAYPRPMLTGAPTVQPGETFTLPVEKLSDAGQIVGTERLLNVNGTTNGKINCAVAGEYEVSVTASETPAGDEAAEMRFLLNGLELPHARFTVDAPRSAPKTYRAKFRVESAGPVTLGVEFTNDFLDETNPNPKRRDRNLFLSGIEVSAAKAAGAVAATATTLGTDSHWSLLLSFATQAFRRPVATDEITPYASIIEAQLESGNSFEEAMLAGYKAVLCSPDFLLIGLESGVPQSAKNAPTKLGDYALASRLSFFLWNSIPDATLLELAAQNSLSKPATLQAQVERMLADPRSERFVEHFLDEWLELKKIDFTTPDPNLYPEYDPWLHDSMLAETRASFRRMLTKNLGVREVVASDTLLINQRLAELYGIRGVNGADLREVKVPAGTPRGGFLTQAAILKVTANGTATSPVMRGVWIMERILGIPRQPPPQNVAAIEPDATGAVTIRQMLEKHRADVSCAACHAKMDPPGFALENFDVIGGWRDRYRLAGQPKKTRQGKEVVEEPSIEVISDAALRRNRVKIRLGTEVDASGELADGRKFTDVTSFRTFMLQDEDALARNVARQLMIYATGAGVRFSDREAINTIIAKTKPTHHGLRSIVEAVVASDLFQTK</sequence>
<dbReference type="AlphaFoldDB" id="A0A517Y7M1"/>
<evidence type="ECO:0000256" key="1">
    <source>
        <dbReference type="SAM" id="SignalP"/>
    </source>
</evidence>
<reference evidence="9 10" key="1">
    <citation type="submission" date="2019-02" db="EMBL/GenBank/DDBJ databases">
        <title>Deep-cultivation of Planctomycetes and their phenomic and genomic characterization uncovers novel biology.</title>
        <authorList>
            <person name="Wiegand S."/>
            <person name="Jogler M."/>
            <person name="Boedeker C."/>
            <person name="Pinto D."/>
            <person name="Vollmers J."/>
            <person name="Rivas-Marin E."/>
            <person name="Kohn T."/>
            <person name="Peeters S.H."/>
            <person name="Heuer A."/>
            <person name="Rast P."/>
            <person name="Oberbeckmann S."/>
            <person name="Bunk B."/>
            <person name="Jeske O."/>
            <person name="Meyerdierks A."/>
            <person name="Storesund J.E."/>
            <person name="Kallscheuer N."/>
            <person name="Luecker S."/>
            <person name="Lage O.M."/>
            <person name="Pohl T."/>
            <person name="Merkel B.J."/>
            <person name="Hornburger P."/>
            <person name="Mueller R.-W."/>
            <person name="Bruemmer F."/>
            <person name="Labrenz M."/>
            <person name="Spormann A.M."/>
            <person name="Op den Camp H."/>
            <person name="Overmann J."/>
            <person name="Amann R."/>
            <person name="Jetten M.S.M."/>
            <person name="Mascher T."/>
            <person name="Medema M.H."/>
            <person name="Devos D.P."/>
            <person name="Kaster A.-K."/>
            <person name="Ovreas L."/>
            <person name="Rohde M."/>
            <person name="Galperin M.Y."/>
            <person name="Jogler C."/>
        </authorList>
    </citation>
    <scope>NUCLEOTIDE SEQUENCE [LARGE SCALE GENOMIC DNA]</scope>
    <source>
        <strain evidence="9 10">ETA_A8</strain>
    </source>
</reference>
<dbReference type="InterPro" id="IPR011478">
    <property type="entry name" value="DUF1585"/>
</dbReference>
<feature type="domain" description="DUF1585" evidence="2">
    <location>
        <begin position="986"/>
        <end position="1059"/>
    </location>
</feature>
<feature type="domain" description="Carbohydrate binding module xylan-binding" evidence="8">
    <location>
        <begin position="511"/>
        <end position="603"/>
    </location>
</feature>
<dbReference type="RefSeq" id="WP_145086492.1">
    <property type="nucleotide sequence ID" value="NZ_CP036274.1"/>
</dbReference>
<gene>
    <name evidence="9" type="ORF">ETAA8_13160</name>
</gene>
<feature type="domain" description="DUF1592" evidence="5">
    <location>
        <begin position="693"/>
        <end position="820"/>
    </location>
</feature>
<dbReference type="OrthoDB" id="175242at2"/>
<keyword evidence="1" id="KW-0732">Signal</keyword>
<feature type="domain" description="DUF1587" evidence="3">
    <location>
        <begin position="124"/>
        <end position="188"/>
    </location>
</feature>
<dbReference type="InterPro" id="IPR013039">
    <property type="entry name" value="DUF1588"/>
</dbReference>
<accession>A0A517Y7M1</accession>
<dbReference type="InterPro" id="IPR011429">
    <property type="entry name" value="Cyt_c_Planctomycete-type"/>
</dbReference>
<evidence type="ECO:0000259" key="3">
    <source>
        <dbReference type="Pfam" id="PF07626"/>
    </source>
</evidence>
<dbReference type="Pfam" id="PF07624">
    <property type="entry name" value="PSD2"/>
    <property type="match status" value="1"/>
</dbReference>
<name>A0A517Y7M1_9BACT</name>
<protein>
    <recommendedName>
        <fullName evidence="11">DUF1592 domain-containing protein</fullName>
    </recommendedName>
</protein>
<dbReference type="Pfam" id="PF07637">
    <property type="entry name" value="PSD5"/>
    <property type="match status" value="1"/>
</dbReference>
<feature type="domain" description="Cytochrome C Planctomycete-type" evidence="6">
    <location>
        <begin position="39"/>
        <end position="86"/>
    </location>
</feature>
<feature type="domain" description="DUF1595" evidence="7">
    <location>
        <begin position="621"/>
        <end position="674"/>
    </location>
</feature>
<dbReference type="Pfam" id="PF07627">
    <property type="entry name" value="PSCyt3"/>
    <property type="match status" value="1"/>
</dbReference>
<feature type="domain" description="DUF1588" evidence="4">
    <location>
        <begin position="839"/>
        <end position="935"/>
    </location>
</feature>
<proteinExistence type="predicted"/>
<evidence type="ECO:0000259" key="7">
    <source>
        <dbReference type="Pfam" id="PF07637"/>
    </source>
</evidence>